<protein>
    <submittedName>
        <fullName evidence="7">UbiA family prenyltransferase</fullName>
    </submittedName>
</protein>
<dbReference type="InterPro" id="IPR044878">
    <property type="entry name" value="UbiA_sf"/>
</dbReference>
<evidence type="ECO:0000313" key="8">
    <source>
        <dbReference type="Proteomes" id="UP001529369"/>
    </source>
</evidence>
<dbReference type="RefSeq" id="WP_290317693.1">
    <property type="nucleotide sequence ID" value="NZ_JAUFPN010000153.1"/>
</dbReference>
<evidence type="ECO:0000256" key="4">
    <source>
        <dbReference type="ARBA" id="ARBA00022989"/>
    </source>
</evidence>
<reference evidence="8" key="1">
    <citation type="journal article" date="2019" name="Int. J. Syst. Evol. Microbiol.">
        <title>The Global Catalogue of Microorganisms (GCM) 10K type strain sequencing project: providing services to taxonomists for standard genome sequencing and annotation.</title>
        <authorList>
            <consortium name="The Broad Institute Genomics Platform"/>
            <consortium name="The Broad Institute Genome Sequencing Center for Infectious Disease"/>
            <person name="Wu L."/>
            <person name="Ma J."/>
        </authorList>
    </citation>
    <scope>NUCLEOTIDE SEQUENCE [LARGE SCALE GENOMIC DNA]</scope>
    <source>
        <strain evidence="8">CECT 7131</strain>
    </source>
</reference>
<dbReference type="NCBIfam" id="NF006088">
    <property type="entry name" value="PRK08238.1"/>
    <property type="match status" value="1"/>
</dbReference>
<feature type="transmembrane region" description="Helical" evidence="6">
    <location>
        <begin position="462"/>
        <end position="485"/>
    </location>
</feature>
<comment type="caution">
    <text evidence="7">The sequence shown here is derived from an EMBL/GenBank/DDBJ whole genome shotgun (WGS) entry which is preliminary data.</text>
</comment>
<keyword evidence="5 6" id="KW-0472">Membrane</keyword>
<feature type="transmembrane region" description="Helical" evidence="6">
    <location>
        <begin position="298"/>
        <end position="317"/>
    </location>
</feature>
<dbReference type="Pfam" id="PF12710">
    <property type="entry name" value="HAD"/>
    <property type="match status" value="1"/>
</dbReference>
<keyword evidence="2" id="KW-1003">Cell membrane</keyword>
<dbReference type="InterPro" id="IPR036412">
    <property type="entry name" value="HAD-like_sf"/>
</dbReference>
<dbReference type="Proteomes" id="UP001529369">
    <property type="component" value="Unassembled WGS sequence"/>
</dbReference>
<dbReference type="EMBL" id="JAUFPN010000153">
    <property type="protein sequence ID" value="MDN3565825.1"/>
    <property type="molecule type" value="Genomic_DNA"/>
</dbReference>
<keyword evidence="3 6" id="KW-0812">Transmembrane</keyword>
<dbReference type="InterPro" id="IPR000537">
    <property type="entry name" value="UbiA_prenyltransferase"/>
</dbReference>
<gene>
    <name evidence="7" type="ORF">QWZ14_15760</name>
</gene>
<evidence type="ECO:0000256" key="3">
    <source>
        <dbReference type="ARBA" id="ARBA00022692"/>
    </source>
</evidence>
<organism evidence="7 8">
    <name type="scientific">Paeniroseomonas aquatica</name>
    <dbReference type="NCBI Taxonomy" id="373043"/>
    <lineage>
        <taxon>Bacteria</taxon>
        <taxon>Pseudomonadati</taxon>
        <taxon>Pseudomonadota</taxon>
        <taxon>Alphaproteobacteria</taxon>
        <taxon>Acetobacterales</taxon>
        <taxon>Acetobacteraceae</taxon>
        <taxon>Paeniroseomonas</taxon>
    </lineage>
</organism>
<evidence type="ECO:0000256" key="6">
    <source>
        <dbReference type="SAM" id="Phobius"/>
    </source>
</evidence>
<dbReference type="Pfam" id="PF01040">
    <property type="entry name" value="UbiA"/>
    <property type="match status" value="1"/>
</dbReference>
<feature type="transmembrane region" description="Helical" evidence="6">
    <location>
        <begin position="398"/>
        <end position="419"/>
    </location>
</feature>
<feature type="transmembrane region" description="Helical" evidence="6">
    <location>
        <begin position="431"/>
        <end position="450"/>
    </location>
</feature>
<dbReference type="Gene3D" id="1.10.357.140">
    <property type="entry name" value="UbiA prenyltransferase"/>
    <property type="match status" value="1"/>
</dbReference>
<comment type="subcellular location">
    <subcellularLocation>
        <location evidence="1">Membrane</location>
        <topology evidence="1">Multi-pass membrane protein</topology>
    </subcellularLocation>
</comment>
<dbReference type="SUPFAM" id="SSF56784">
    <property type="entry name" value="HAD-like"/>
    <property type="match status" value="1"/>
</dbReference>
<evidence type="ECO:0000256" key="2">
    <source>
        <dbReference type="ARBA" id="ARBA00022475"/>
    </source>
</evidence>
<proteinExistence type="predicted"/>
<feature type="transmembrane region" description="Helical" evidence="6">
    <location>
        <begin position="324"/>
        <end position="344"/>
    </location>
</feature>
<dbReference type="InterPro" id="IPR023214">
    <property type="entry name" value="HAD_sf"/>
</dbReference>
<keyword evidence="8" id="KW-1185">Reference proteome</keyword>
<evidence type="ECO:0000256" key="1">
    <source>
        <dbReference type="ARBA" id="ARBA00004141"/>
    </source>
</evidence>
<evidence type="ECO:0000313" key="7">
    <source>
        <dbReference type="EMBL" id="MDN3565825.1"/>
    </source>
</evidence>
<feature type="transmembrane region" description="Helical" evidence="6">
    <location>
        <begin position="350"/>
        <end position="369"/>
    </location>
</feature>
<evidence type="ECO:0000256" key="5">
    <source>
        <dbReference type="ARBA" id="ARBA00023136"/>
    </source>
</evidence>
<dbReference type="CDD" id="cd13963">
    <property type="entry name" value="PT_UbiA_2"/>
    <property type="match status" value="1"/>
</dbReference>
<keyword evidence="4 6" id="KW-1133">Transmembrane helix</keyword>
<name>A0ABT8A803_9PROT</name>
<accession>A0ABT8A803</accession>
<feature type="transmembrane region" description="Helical" evidence="6">
    <location>
        <begin position="230"/>
        <end position="251"/>
    </location>
</feature>
<dbReference type="Gene3D" id="3.40.50.1000">
    <property type="entry name" value="HAD superfamily/HAD-like"/>
    <property type="match status" value="1"/>
</dbReference>
<sequence>MHAVDKIKPYPAASAPLPLAVDLDGTLVATDTLHEGLVAALMHAPTSVPSLLRSLPQGRAAFKRRVSRQMPADATSLPVRQNFLDWLRVEHAAGRELHLVTAADQSIADAVAAHVGLFRSATGSDGTRNLRSEEKAQFLQNAFPGGFAYAGDSHQDLPVFAAAQDIVLVNASPSTAAAARAINPRIIAEFPPQADRLRTWIGALRIHQWSKNVLVLVPLALGHKLGDPTAIIHSLLGMLLLGLAASGTYLLNDLSDLVSDRAHRTKRFRAIAAGRIAPLHALAAAIGLIVLALVLPLLFRPMLTVAILGYCSLSLLYSGVLKRIALIDTLTIAALFTIRLSLGVELADVPYSPWLIAFAGFFFFSLALAKRHCELMEARAAGGTAVARRGWEVEDWPLTLGFGAAAGIGALQIIILYVADDALPSRMYEHPAWLYVAPGAVAVWLMRIWLRAHRRLLRDDPVVFALRDPWSWAIGSVVVVAIVLAL</sequence>
<feature type="transmembrane region" description="Helical" evidence="6">
    <location>
        <begin position="272"/>
        <end position="292"/>
    </location>
</feature>